<dbReference type="InterPro" id="IPR043167">
    <property type="entry name" value="LpxI_C_sf"/>
</dbReference>
<feature type="domain" description="LpxI C-terminal" evidence="1">
    <location>
        <begin position="137"/>
        <end position="273"/>
    </location>
</feature>
<dbReference type="EMBL" id="SRXV01000001">
    <property type="protein sequence ID" value="TGY94455.1"/>
    <property type="molecule type" value="Genomic_DNA"/>
</dbReference>
<gene>
    <name evidence="3" type="ORF">E5162_04050</name>
</gene>
<name>A0A4S2HEG2_9PROT</name>
<evidence type="ECO:0000313" key="3">
    <source>
        <dbReference type="EMBL" id="TGY94455.1"/>
    </source>
</evidence>
<dbReference type="InterPro" id="IPR010415">
    <property type="entry name" value="LpxI_C"/>
</dbReference>
<dbReference type="PANTHER" id="PTHR39962">
    <property type="entry name" value="BLL4848 PROTEIN"/>
    <property type="match status" value="1"/>
</dbReference>
<evidence type="ECO:0000259" key="2">
    <source>
        <dbReference type="Pfam" id="PF17930"/>
    </source>
</evidence>
<dbReference type="RefSeq" id="WP_135943652.1">
    <property type="nucleotide sequence ID" value="NZ_BMEI01000001.1"/>
</dbReference>
<keyword evidence="4" id="KW-1185">Reference proteome</keyword>
<dbReference type="InterPro" id="IPR041255">
    <property type="entry name" value="LpxI_N"/>
</dbReference>
<dbReference type="Pfam" id="PF17930">
    <property type="entry name" value="LpxI_N"/>
    <property type="match status" value="1"/>
</dbReference>
<evidence type="ECO:0000313" key="4">
    <source>
        <dbReference type="Proteomes" id="UP000305451"/>
    </source>
</evidence>
<protein>
    <submittedName>
        <fullName evidence="3">LpxI family protein</fullName>
    </submittedName>
</protein>
<dbReference type="Gene3D" id="3.40.50.20">
    <property type="match status" value="1"/>
</dbReference>
<organism evidence="3 4">
    <name type="scientific">Marinicauda pacifica</name>
    <dbReference type="NCBI Taxonomy" id="1133559"/>
    <lineage>
        <taxon>Bacteria</taxon>
        <taxon>Pseudomonadati</taxon>
        <taxon>Pseudomonadota</taxon>
        <taxon>Alphaproteobacteria</taxon>
        <taxon>Maricaulales</taxon>
        <taxon>Maricaulaceae</taxon>
        <taxon>Marinicauda</taxon>
    </lineage>
</organism>
<dbReference type="PANTHER" id="PTHR39962:SF1">
    <property type="entry name" value="LPXI FAMILY PROTEIN"/>
    <property type="match status" value="1"/>
</dbReference>
<dbReference type="Gene3D" id="3.40.140.80">
    <property type="match status" value="1"/>
</dbReference>
<evidence type="ECO:0000259" key="1">
    <source>
        <dbReference type="Pfam" id="PF06230"/>
    </source>
</evidence>
<dbReference type="OrthoDB" id="9789836at2"/>
<dbReference type="Proteomes" id="UP000305451">
    <property type="component" value="Unassembled WGS sequence"/>
</dbReference>
<comment type="caution">
    <text evidence="3">The sequence shown here is derived from an EMBL/GenBank/DDBJ whole genome shotgun (WGS) entry which is preliminary data.</text>
</comment>
<feature type="domain" description="LpxI N-terminal" evidence="2">
    <location>
        <begin position="5"/>
        <end position="130"/>
    </location>
</feature>
<dbReference type="InterPro" id="IPR053174">
    <property type="entry name" value="LpxI"/>
</dbReference>
<sequence length="283" mass="28827">MTWHRLGLIAGGGGLPKAIAKACSQDERLGCVIALQGFADPADFPGATVRTIAQFGHAISDLREAGCDAVCLAGVVKRPDFSALKPDWAGVKLLPRVLSAATRGDDALLRTIVGAFEEAGFTVVGAQELTGGLLAVEGPVGRLALSEADREDALKALEIAAATGSLDIGQGAVVCGGLVLAVEAQEGTDEMLARVATLPPNIRGQAGARRGVLAKRPKPTQELRVDLPVIGVSTVIGAAQAGLAGIAVIEGGALIINPDDVARAADEAGLFVVVLPRDEVETP</sequence>
<dbReference type="Pfam" id="PF06230">
    <property type="entry name" value="LpxI_C"/>
    <property type="match status" value="1"/>
</dbReference>
<proteinExistence type="predicted"/>
<reference evidence="3 4" key="1">
    <citation type="journal article" date="2013" name="Int. J. Syst. Evol. Microbiol.">
        <title>Marinicauda pacifica gen. nov., sp. nov., a prosthecate alphaproteobacterium of the family Hyphomonadaceae isolated from deep seawater.</title>
        <authorList>
            <person name="Zhang X.Y."/>
            <person name="Li G.W."/>
            <person name="Wang C.S."/>
            <person name="Zhang Y.J."/>
            <person name="Xu X.W."/>
            <person name="Li H."/>
            <person name="Liu A."/>
            <person name="Liu C."/>
            <person name="Xie B.B."/>
            <person name="Qin Q.L."/>
            <person name="Xu Z."/>
            <person name="Chen X.L."/>
            <person name="Zhou B.C."/>
            <person name="Zhang Y.Z."/>
        </authorList>
    </citation>
    <scope>NUCLEOTIDE SEQUENCE [LARGE SCALE GENOMIC DNA]</scope>
    <source>
        <strain evidence="3 4">P-1 km-3</strain>
    </source>
</reference>
<dbReference type="AlphaFoldDB" id="A0A4S2HEG2"/>
<accession>A0A4S2HEG2</accession>